<reference evidence="1 2" key="1">
    <citation type="submission" date="2023-02" db="EMBL/GenBank/DDBJ databases">
        <title>LHISI_Scaffold_Assembly.</title>
        <authorList>
            <person name="Stuart O.P."/>
            <person name="Cleave R."/>
            <person name="Magrath M.J.L."/>
            <person name="Mikheyev A.S."/>
        </authorList>
    </citation>
    <scope>NUCLEOTIDE SEQUENCE [LARGE SCALE GENOMIC DNA]</scope>
    <source>
        <strain evidence="1">Daus_M_001</strain>
        <tissue evidence="1">Leg muscle</tissue>
    </source>
</reference>
<protein>
    <submittedName>
        <fullName evidence="1">Uncharacterized protein</fullName>
    </submittedName>
</protein>
<proteinExistence type="predicted"/>
<dbReference type="EMBL" id="JARBHB010000004">
    <property type="protein sequence ID" value="KAJ8885815.1"/>
    <property type="molecule type" value="Genomic_DNA"/>
</dbReference>
<evidence type="ECO:0000313" key="1">
    <source>
        <dbReference type="EMBL" id="KAJ8885815.1"/>
    </source>
</evidence>
<name>A0ABQ9HNF7_9NEOP</name>
<sequence>MSGCPLVHLVGELDTIHTHFTRLTRLLTRHNEFCDLMLAWNATRLPIISGGATVAARLARSPPTKVIRVTGFWQVGIVPDDAVGRWVFSVISHFPRPFIPALLHTSITLIGSQDLAVKNRPNLFTSLFPLSVNERMDSVDERFNSVECKVDQEVSALKKEWQKFFKQQGRRHTGAEEVRKLVTTKPMNVNSEKNVEVVASAAITGEAQQL</sequence>
<keyword evidence="2" id="KW-1185">Reference proteome</keyword>
<dbReference type="Proteomes" id="UP001159363">
    <property type="component" value="Chromosome X"/>
</dbReference>
<evidence type="ECO:0000313" key="2">
    <source>
        <dbReference type="Proteomes" id="UP001159363"/>
    </source>
</evidence>
<accession>A0ABQ9HNF7</accession>
<gene>
    <name evidence="1" type="ORF">PR048_012020</name>
</gene>
<organism evidence="1 2">
    <name type="scientific">Dryococelus australis</name>
    <dbReference type="NCBI Taxonomy" id="614101"/>
    <lineage>
        <taxon>Eukaryota</taxon>
        <taxon>Metazoa</taxon>
        <taxon>Ecdysozoa</taxon>
        <taxon>Arthropoda</taxon>
        <taxon>Hexapoda</taxon>
        <taxon>Insecta</taxon>
        <taxon>Pterygota</taxon>
        <taxon>Neoptera</taxon>
        <taxon>Polyneoptera</taxon>
        <taxon>Phasmatodea</taxon>
        <taxon>Verophasmatodea</taxon>
        <taxon>Anareolatae</taxon>
        <taxon>Phasmatidae</taxon>
        <taxon>Eurycanthinae</taxon>
        <taxon>Dryococelus</taxon>
    </lineage>
</organism>
<comment type="caution">
    <text evidence="1">The sequence shown here is derived from an EMBL/GenBank/DDBJ whole genome shotgun (WGS) entry which is preliminary data.</text>
</comment>